<reference evidence="2 3" key="1">
    <citation type="journal article" date="2014" name="PLoS ONE">
        <title>Genome Sequence of Candidatus Nitrososphaera evergladensis from Group I.1b Enriched from Everglades Soil Reveals Novel Genomic Features of the Ammonia-Oxidizing Archaea.</title>
        <authorList>
            <person name="Zhalnina K.V."/>
            <person name="Dias R."/>
            <person name="Leonard M.T."/>
            <person name="Dorr de Quadros P."/>
            <person name="Camargo F.A."/>
            <person name="Drew J.C."/>
            <person name="Farmerie W.G."/>
            <person name="Daroub S.H."/>
            <person name="Triplett E.W."/>
        </authorList>
    </citation>
    <scope>NUCLEOTIDE SEQUENCE [LARGE SCALE GENOMIC DNA]</scope>
    <source>
        <strain evidence="2 3">SR1</strain>
    </source>
</reference>
<dbReference type="AlphaFoldDB" id="A0A075MM51"/>
<evidence type="ECO:0000313" key="2">
    <source>
        <dbReference type="EMBL" id="AIF82195.1"/>
    </source>
</evidence>
<proteinExistence type="predicted"/>
<dbReference type="HOGENOM" id="CLU_3322767_0_0_2"/>
<dbReference type="STRING" id="1459636.NTE_00113"/>
<name>A0A075MM51_9ARCH</name>
<evidence type="ECO:0000256" key="1">
    <source>
        <dbReference type="SAM" id="Phobius"/>
    </source>
</evidence>
<keyword evidence="1" id="KW-0812">Transmembrane</keyword>
<evidence type="ECO:0000313" key="3">
    <source>
        <dbReference type="Proteomes" id="UP000028194"/>
    </source>
</evidence>
<organism evidence="2 3">
    <name type="scientific">Candidatus Nitrososphaera evergladensis SR1</name>
    <dbReference type="NCBI Taxonomy" id="1459636"/>
    <lineage>
        <taxon>Archaea</taxon>
        <taxon>Nitrososphaerota</taxon>
        <taxon>Nitrososphaeria</taxon>
        <taxon>Nitrososphaerales</taxon>
        <taxon>Nitrososphaeraceae</taxon>
        <taxon>Nitrososphaera</taxon>
    </lineage>
</organism>
<keyword evidence="1" id="KW-0472">Membrane</keyword>
<keyword evidence="3" id="KW-1185">Reference proteome</keyword>
<keyword evidence="1" id="KW-1133">Transmembrane helix</keyword>
<feature type="transmembrane region" description="Helical" evidence="1">
    <location>
        <begin position="6"/>
        <end position="25"/>
    </location>
</feature>
<gene>
    <name evidence="2" type="ORF">NTE_00113</name>
</gene>
<dbReference type="EMBL" id="CP007174">
    <property type="protein sequence ID" value="AIF82195.1"/>
    <property type="molecule type" value="Genomic_DNA"/>
</dbReference>
<sequence>MDLLEAVMWVALSFFVTLAGLEVAWSEVGLKKKEEAIL</sequence>
<dbReference type="KEGG" id="nev:NTE_00113"/>
<dbReference type="Proteomes" id="UP000028194">
    <property type="component" value="Chromosome"/>
</dbReference>
<protein>
    <submittedName>
        <fullName evidence="2">Uncharacterized protein</fullName>
    </submittedName>
</protein>
<accession>A0A075MM51</accession>